<evidence type="ECO:0000256" key="1">
    <source>
        <dbReference type="SAM" id="MobiDB-lite"/>
    </source>
</evidence>
<evidence type="ECO:0000313" key="3">
    <source>
        <dbReference type="Proteomes" id="UP000401081"/>
    </source>
</evidence>
<reference evidence="2 3" key="1">
    <citation type="submission" date="2019-03" db="EMBL/GenBank/DDBJ databases">
        <authorList>
            <consortium name="Pathogen Informatics"/>
        </authorList>
    </citation>
    <scope>NUCLEOTIDE SEQUENCE [LARGE SCALE GENOMIC DNA]</scope>
    <source>
        <strain evidence="2 3">NCTC12993</strain>
    </source>
</reference>
<evidence type="ECO:0008006" key="4">
    <source>
        <dbReference type="Google" id="ProtNLM"/>
    </source>
</evidence>
<sequence>MPHPRWHALPSRSSKLTQQLKEIADGSGSAEEKQKQAEMIQEQIAMLEAQLAQLQNQQAEKAQEKQESAAAAITGVNNPSDAHKIDVYI</sequence>
<name>A0A485AX24_KLUCR</name>
<feature type="compositionally biased region" description="Polar residues" evidence="1">
    <location>
        <begin position="11"/>
        <end position="20"/>
    </location>
</feature>
<gene>
    <name evidence="2" type="ORF">NCTC12993_03258</name>
</gene>
<dbReference type="AlphaFoldDB" id="A0A485AX24"/>
<dbReference type="Pfam" id="PF14282">
    <property type="entry name" value="FlxA"/>
    <property type="match status" value="1"/>
</dbReference>
<evidence type="ECO:0000313" key="2">
    <source>
        <dbReference type="EMBL" id="VFS64493.1"/>
    </source>
</evidence>
<proteinExistence type="predicted"/>
<dbReference type="InterPro" id="IPR025577">
    <property type="entry name" value="FlxA"/>
</dbReference>
<dbReference type="EMBL" id="CAADJD010000018">
    <property type="protein sequence ID" value="VFS64493.1"/>
    <property type="molecule type" value="Genomic_DNA"/>
</dbReference>
<feature type="region of interest" description="Disordered" evidence="1">
    <location>
        <begin position="1"/>
        <end position="34"/>
    </location>
</feature>
<organism evidence="2 3">
    <name type="scientific">Kluyvera cryocrescens</name>
    <name type="common">Kluyvera citrophila</name>
    <dbReference type="NCBI Taxonomy" id="580"/>
    <lineage>
        <taxon>Bacteria</taxon>
        <taxon>Pseudomonadati</taxon>
        <taxon>Pseudomonadota</taxon>
        <taxon>Gammaproteobacteria</taxon>
        <taxon>Enterobacterales</taxon>
        <taxon>Enterobacteriaceae</taxon>
        <taxon>Kluyvera</taxon>
    </lineage>
</organism>
<dbReference type="Proteomes" id="UP000401081">
    <property type="component" value="Unassembled WGS sequence"/>
</dbReference>
<accession>A0A485AX24</accession>
<protein>
    <recommendedName>
        <fullName evidence="4">FlxA-like protein</fullName>
    </recommendedName>
</protein>
<keyword evidence="3" id="KW-1185">Reference proteome</keyword>